<reference evidence="8" key="1">
    <citation type="submission" date="2020-03" db="EMBL/GenBank/DDBJ databases">
        <authorList>
            <person name="Weist P."/>
        </authorList>
    </citation>
    <scope>NUCLEOTIDE SEQUENCE</scope>
</reference>
<sequence>MVSGSLLQSQLCQSSAGPAADTGAMAASGGQSEAVAELAKPSTWLDAGAQVFYSFSLGFGGLISFSGYNSVHNNCEQDAVIISVINGFTSVFAAIVVYTIIGFRAIDRFDSCLTWELKELV</sequence>
<proteinExistence type="predicted"/>
<keyword evidence="6" id="KW-0479">Metal-binding</keyword>
<gene>
    <name evidence="8" type="ORF">PLEPLA_LOCUS4552</name>
</gene>
<dbReference type="EMBL" id="CADEAL010000225">
    <property type="protein sequence ID" value="CAB1416761.1"/>
    <property type="molecule type" value="Genomic_DNA"/>
</dbReference>
<evidence type="ECO:0000256" key="4">
    <source>
        <dbReference type="ARBA" id="ARBA00022989"/>
    </source>
</evidence>
<feature type="transmembrane region" description="Helical" evidence="7">
    <location>
        <begin position="51"/>
        <end position="68"/>
    </location>
</feature>
<keyword evidence="2" id="KW-0813">Transport</keyword>
<feature type="transmembrane region" description="Helical" evidence="7">
    <location>
        <begin position="80"/>
        <end position="101"/>
    </location>
</feature>
<comment type="caution">
    <text evidence="8">The sequence shown here is derived from an EMBL/GenBank/DDBJ whole genome shotgun (WGS) entry which is preliminary data.</text>
</comment>
<organism evidence="8 9">
    <name type="scientific">Pleuronectes platessa</name>
    <name type="common">European plaice</name>
    <dbReference type="NCBI Taxonomy" id="8262"/>
    <lineage>
        <taxon>Eukaryota</taxon>
        <taxon>Metazoa</taxon>
        <taxon>Chordata</taxon>
        <taxon>Craniata</taxon>
        <taxon>Vertebrata</taxon>
        <taxon>Euteleostomi</taxon>
        <taxon>Actinopterygii</taxon>
        <taxon>Neopterygii</taxon>
        <taxon>Teleostei</taxon>
        <taxon>Neoteleostei</taxon>
        <taxon>Acanthomorphata</taxon>
        <taxon>Carangaria</taxon>
        <taxon>Pleuronectiformes</taxon>
        <taxon>Pleuronectoidei</taxon>
        <taxon>Pleuronectidae</taxon>
        <taxon>Pleuronectes</taxon>
    </lineage>
</organism>
<evidence type="ECO:0000256" key="3">
    <source>
        <dbReference type="ARBA" id="ARBA00022692"/>
    </source>
</evidence>
<dbReference type="InterPro" id="IPR037272">
    <property type="entry name" value="SNS_sf"/>
</dbReference>
<dbReference type="PANTHER" id="PTHR11616:SF125">
    <property type="entry name" value="SODIUM-DEPENDENT NEUTRAL AMINO ACID TRANSPORTER B(0)AT1"/>
    <property type="match status" value="1"/>
</dbReference>
<dbReference type="GO" id="GO:0046872">
    <property type="term" value="F:metal ion binding"/>
    <property type="evidence" value="ECO:0007669"/>
    <property type="project" value="UniProtKB-KW"/>
</dbReference>
<evidence type="ECO:0000313" key="9">
    <source>
        <dbReference type="Proteomes" id="UP001153269"/>
    </source>
</evidence>
<accession>A0A9N7Y8M9</accession>
<dbReference type="Proteomes" id="UP001153269">
    <property type="component" value="Unassembled WGS sequence"/>
</dbReference>
<keyword evidence="4 7" id="KW-1133">Transmembrane helix</keyword>
<keyword evidence="5 7" id="KW-0472">Membrane</keyword>
<feature type="binding site" evidence="6">
    <location>
        <position position="54"/>
    </location>
    <ligand>
        <name>Na(+)</name>
        <dbReference type="ChEBI" id="CHEBI:29101"/>
        <label>1</label>
    </ligand>
</feature>
<evidence type="ECO:0000256" key="6">
    <source>
        <dbReference type="PIRSR" id="PIRSR600175-1"/>
    </source>
</evidence>
<keyword evidence="9" id="KW-1185">Reference proteome</keyword>
<dbReference type="PROSITE" id="PS50267">
    <property type="entry name" value="NA_NEUROTRAN_SYMP_3"/>
    <property type="match status" value="1"/>
</dbReference>
<dbReference type="SUPFAM" id="SSF161070">
    <property type="entry name" value="SNF-like"/>
    <property type="match status" value="1"/>
</dbReference>
<dbReference type="GO" id="GO:0015175">
    <property type="term" value="F:neutral L-amino acid transmembrane transporter activity"/>
    <property type="evidence" value="ECO:0007669"/>
    <property type="project" value="TreeGrafter"/>
</dbReference>
<dbReference type="GO" id="GO:0031526">
    <property type="term" value="C:brush border membrane"/>
    <property type="evidence" value="ECO:0007669"/>
    <property type="project" value="TreeGrafter"/>
</dbReference>
<dbReference type="AlphaFoldDB" id="A0A9N7Y8M9"/>
<dbReference type="GO" id="GO:0035725">
    <property type="term" value="P:sodium ion transmembrane transport"/>
    <property type="evidence" value="ECO:0007669"/>
    <property type="project" value="TreeGrafter"/>
</dbReference>
<comment type="subcellular location">
    <subcellularLocation>
        <location evidence="1">Membrane</location>
        <topology evidence="1">Multi-pass membrane protein</topology>
    </subcellularLocation>
</comment>
<evidence type="ECO:0000256" key="1">
    <source>
        <dbReference type="ARBA" id="ARBA00004141"/>
    </source>
</evidence>
<keyword evidence="3 7" id="KW-0812">Transmembrane</keyword>
<dbReference type="InterPro" id="IPR000175">
    <property type="entry name" value="Na/ntran_symport"/>
</dbReference>
<dbReference type="PANTHER" id="PTHR11616">
    <property type="entry name" value="SODIUM/CHLORIDE DEPENDENT TRANSPORTER"/>
    <property type="match status" value="1"/>
</dbReference>
<evidence type="ECO:0000313" key="8">
    <source>
        <dbReference type="EMBL" id="CAB1416761.1"/>
    </source>
</evidence>
<feature type="binding site" evidence="6">
    <location>
        <position position="86"/>
    </location>
    <ligand>
        <name>Na(+)</name>
        <dbReference type="ChEBI" id="CHEBI:29101"/>
        <label>1</label>
    </ligand>
</feature>
<keyword evidence="6" id="KW-0915">Sodium</keyword>
<name>A0A9N7Y8M9_PLEPL</name>
<evidence type="ECO:0000256" key="5">
    <source>
        <dbReference type="ARBA" id="ARBA00023136"/>
    </source>
</evidence>
<protein>
    <submittedName>
        <fullName evidence="8">Uncharacterized protein</fullName>
    </submittedName>
</protein>
<evidence type="ECO:0000256" key="2">
    <source>
        <dbReference type="ARBA" id="ARBA00022448"/>
    </source>
</evidence>
<dbReference type="Pfam" id="PF00209">
    <property type="entry name" value="SNF"/>
    <property type="match status" value="1"/>
</dbReference>
<evidence type="ECO:0000256" key="7">
    <source>
        <dbReference type="SAM" id="Phobius"/>
    </source>
</evidence>